<feature type="transmembrane region" description="Helical" evidence="2">
    <location>
        <begin position="177"/>
        <end position="196"/>
    </location>
</feature>
<gene>
    <name evidence="4" type="ORF">TJEJU_1067</name>
</gene>
<feature type="transmembrane region" description="Helical" evidence="2">
    <location>
        <begin position="129"/>
        <end position="149"/>
    </location>
</feature>
<dbReference type="InterPro" id="IPR008756">
    <property type="entry name" value="Peptidase_M56"/>
</dbReference>
<dbReference type="KEGG" id="tje:TJEJU_1067"/>
<reference evidence="4 5" key="1">
    <citation type="submission" date="2017-07" db="EMBL/GenBank/DDBJ databases">
        <authorList>
            <person name="Sun Z.S."/>
            <person name="Albrecht U."/>
            <person name="Echele G."/>
            <person name="Lee C.C."/>
        </authorList>
    </citation>
    <scope>NUCLEOTIDE SEQUENCE [LARGE SCALE GENOMIC DNA]</scope>
    <source>
        <strain evidence="5">type strain: KCTC 22618</strain>
    </source>
</reference>
<dbReference type="Gene3D" id="3.30.1150.10">
    <property type="match status" value="1"/>
</dbReference>
<dbReference type="InterPro" id="IPR052173">
    <property type="entry name" value="Beta-lactam_resp_regulator"/>
</dbReference>
<feature type="compositionally biased region" description="Polar residues" evidence="1">
    <location>
        <begin position="330"/>
        <end position="339"/>
    </location>
</feature>
<evidence type="ECO:0000313" key="4">
    <source>
        <dbReference type="EMBL" id="SNR14821.1"/>
    </source>
</evidence>
<feature type="transmembrane region" description="Helical" evidence="2">
    <location>
        <begin position="34"/>
        <end position="54"/>
    </location>
</feature>
<dbReference type="OrthoDB" id="1522859at2"/>
<keyword evidence="2" id="KW-0472">Membrane</keyword>
<dbReference type="PANTHER" id="PTHR34978:SF3">
    <property type="entry name" value="SLR0241 PROTEIN"/>
    <property type="match status" value="1"/>
</dbReference>
<evidence type="ECO:0000259" key="3">
    <source>
        <dbReference type="Pfam" id="PF05569"/>
    </source>
</evidence>
<keyword evidence="5" id="KW-1185">Reference proteome</keyword>
<feature type="compositionally biased region" description="Basic and acidic residues" evidence="1">
    <location>
        <begin position="316"/>
        <end position="329"/>
    </location>
</feature>
<protein>
    <recommendedName>
        <fullName evidence="3">Peptidase M56 domain-containing protein</fullName>
    </recommendedName>
</protein>
<dbReference type="CDD" id="cd07341">
    <property type="entry name" value="M56_BlaR1_MecR1_like"/>
    <property type="match status" value="1"/>
</dbReference>
<dbReference type="PANTHER" id="PTHR34978">
    <property type="entry name" value="POSSIBLE SENSOR-TRANSDUCER PROTEIN BLAR"/>
    <property type="match status" value="1"/>
</dbReference>
<dbReference type="SUPFAM" id="SSF74653">
    <property type="entry name" value="TolA/TonB C-terminal domain"/>
    <property type="match status" value="1"/>
</dbReference>
<name>A0A238U6J1_9FLAO</name>
<keyword evidence="2" id="KW-0812">Transmembrane</keyword>
<feature type="transmembrane region" description="Helical" evidence="2">
    <location>
        <begin position="91"/>
        <end position="109"/>
    </location>
</feature>
<feature type="transmembrane region" description="Helical" evidence="2">
    <location>
        <begin position="6"/>
        <end position="22"/>
    </location>
</feature>
<organism evidence="4 5">
    <name type="scientific">Tenacibaculum jejuense</name>
    <dbReference type="NCBI Taxonomy" id="584609"/>
    <lineage>
        <taxon>Bacteria</taxon>
        <taxon>Pseudomonadati</taxon>
        <taxon>Bacteroidota</taxon>
        <taxon>Flavobacteriia</taxon>
        <taxon>Flavobacteriales</taxon>
        <taxon>Flavobacteriaceae</taxon>
        <taxon>Tenacibaculum</taxon>
    </lineage>
</organism>
<dbReference type="Pfam" id="PF05569">
    <property type="entry name" value="Peptidase_M56"/>
    <property type="match status" value="1"/>
</dbReference>
<accession>A0A238U6J1</accession>
<evidence type="ECO:0000256" key="2">
    <source>
        <dbReference type="SAM" id="Phobius"/>
    </source>
</evidence>
<feature type="domain" description="Peptidase M56" evidence="3">
    <location>
        <begin position="152"/>
        <end position="254"/>
    </location>
</feature>
<dbReference type="EMBL" id="LT899436">
    <property type="protein sequence ID" value="SNR14821.1"/>
    <property type="molecule type" value="Genomic_DNA"/>
</dbReference>
<dbReference type="RefSeq" id="WP_095070069.1">
    <property type="nucleotide sequence ID" value="NZ_LT899436.1"/>
</dbReference>
<keyword evidence="2" id="KW-1133">Transmembrane helix</keyword>
<dbReference type="AlphaFoldDB" id="A0A238U6J1"/>
<feature type="transmembrane region" description="Helical" evidence="2">
    <location>
        <begin position="265"/>
        <end position="282"/>
    </location>
</feature>
<dbReference type="Proteomes" id="UP000215214">
    <property type="component" value="Chromosome TJEJU"/>
</dbReference>
<proteinExistence type="predicted"/>
<feature type="compositionally biased region" description="Basic residues" evidence="1">
    <location>
        <begin position="342"/>
        <end position="352"/>
    </location>
</feature>
<sequence>MSTYILQVIMFQTLFLIVYDFVLSKETFFSKNRWYLIGSALLSFVLPIIKIPTFQQTVEKEYSDFLPELTLSPEIIIEQQETSIITESLNYTSIIFYSGIFVFTLLFLLKLSKIASLLIRNSKHKKKQFTLVLLPSSTKAFSFFNFIFLGDQITTENKENIIAHELVHIKQKHSIDLLFFELLKIVMWFNPLVWLYQKRITLVHEFISDDIVSKTKERSSYINSLLSDVFQVENIVFVNQFAKHSLIKKRIHMITKKESRKIKQLKYLLIIPTLFSMLFYTVCVRAQENLSVLEDLLKEELLLNNEITGKEDERLVEKEKFEERNKTKDQTSPQKQNTPKLISKKKNNKRSNIKKETKEIKENIIKKDTLVIEEKPVVEVVATQKQEVTTEELLAENKTQITADRSEKTEVVTNAAKEEVIQEDVKELFPLSQVDKFPSFIGKGFGKEAFDNHITYLMRYKMDWSPFGNMYKKEDEQTYAYFHINKEGKIENIRIRTKDPRIRKGLIKFIKSWPPINPAEYRGKPVKVSYVLPVKFKKNQRD</sequence>
<evidence type="ECO:0000313" key="5">
    <source>
        <dbReference type="Proteomes" id="UP000215214"/>
    </source>
</evidence>
<feature type="region of interest" description="Disordered" evidence="1">
    <location>
        <begin position="316"/>
        <end position="353"/>
    </location>
</feature>
<evidence type="ECO:0000256" key="1">
    <source>
        <dbReference type="SAM" id="MobiDB-lite"/>
    </source>
</evidence>